<evidence type="ECO:0000256" key="1">
    <source>
        <dbReference type="SAM" id="Phobius"/>
    </source>
</evidence>
<proteinExistence type="predicted"/>
<feature type="transmembrane region" description="Helical" evidence="1">
    <location>
        <begin position="773"/>
        <end position="792"/>
    </location>
</feature>
<dbReference type="Proteomes" id="UP001139971">
    <property type="component" value="Unassembled WGS sequence"/>
</dbReference>
<dbReference type="InterPro" id="IPR002591">
    <property type="entry name" value="Phosphodiest/P_Trfase"/>
</dbReference>
<evidence type="ECO:0000256" key="2">
    <source>
        <dbReference type="SAM" id="SignalP"/>
    </source>
</evidence>
<feature type="transmembrane region" description="Helical" evidence="1">
    <location>
        <begin position="669"/>
        <end position="687"/>
    </location>
</feature>
<dbReference type="AlphaFoldDB" id="A0A9X4BGF1"/>
<dbReference type="RefSeq" id="WP_263544962.1">
    <property type="nucleotide sequence ID" value="NZ_JAOVZO020000014.1"/>
</dbReference>
<keyword evidence="4" id="KW-1185">Reference proteome</keyword>
<evidence type="ECO:0000313" key="3">
    <source>
        <dbReference type="EMBL" id="MDC8012705.1"/>
    </source>
</evidence>
<organism evidence="3 4">
    <name type="scientific">Tahibacter soli</name>
    <dbReference type="NCBI Taxonomy" id="2983605"/>
    <lineage>
        <taxon>Bacteria</taxon>
        <taxon>Pseudomonadati</taxon>
        <taxon>Pseudomonadota</taxon>
        <taxon>Gammaproteobacteria</taxon>
        <taxon>Lysobacterales</taxon>
        <taxon>Rhodanobacteraceae</taxon>
        <taxon>Tahibacter</taxon>
    </lineage>
</organism>
<accession>A0A9X4BGF1</accession>
<dbReference type="Pfam" id="PF01663">
    <property type="entry name" value="Phosphodiest"/>
    <property type="match status" value="2"/>
</dbReference>
<keyword evidence="1" id="KW-0472">Membrane</keyword>
<dbReference type="InterPro" id="IPR017850">
    <property type="entry name" value="Alkaline_phosphatase_core_sf"/>
</dbReference>
<keyword evidence="1" id="KW-0812">Transmembrane</keyword>
<feature type="transmembrane region" description="Helical" evidence="1">
    <location>
        <begin position="732"/>
        <end position="753"/>
    </location>
</feature>
<keyword evidence="1" id="KW-1133">Transmembrane helix</keyword>
<sequence length="795" mass="85671">MRRRAFALGLAACAALTAGCGSEAPSPPAAARMVVIGFDGMDPALAERWMDAGAMPQFAALRARGHYQRLATTNPPQSPVAWASFATGTDPGRHGIFDFLRRTPGSYAPDFGIAEQTPPQHTLDVFGYRLAFDGGELRTRRHGKPLWVAAEEAGERATVLRVPVTYPPDPVHRMLAGMGVPDLNGTQGTYTLLATRPIPDADNGGRVLLAPIGEDGAVRTELEGPPDPIRIDGRPLRVPLVLEPAPGGARLTLDGTATTLATGQWSGWLRLRYRAGLLGSAAGMTRAYLSEGFPRPLLYLAPVQADPLDPALPITSPPGYAAELARRIGDYHTLGMPEETWALNQGHLSEEAWLDTVATTLREGEAMTYDALDRRDSELVVSVFVQTDRVSHMFWRGLDERHPLHAESSPLARGAIEHSYREADRVLGEVVRRLGPDDKLIVLSDHGFSSFRRAVNLNRWLIDRGYLALAAGADPNRPLFAAVDFSRTRAYALGLNGVYVNRRGREPQGIVADADVAALKRELSQGLAQLRDPADDAAMVHAVYDADTLYSAEHRDEAPDLVVGYAPGYRASWQTSLGAAPVELVVDNRQPWSGDHCIAPDAVPGVLFASFKPQRPVDGIADLAALIASERPAGEPRPKPAPGILDLPGAGVAAIDAAVSGVVPDLLRLLLWGALGGIVSMAIYGWTSPQSRLVVVRRDLSEAQRALSAYDGPLAGLWPLMGRQLGLAFRQLGLALGPSVLASLPIVLAWPGLAQRYDALRFANFLPNWLAGWEAPFVAAVIVVSLVCRRLWRLQ</sequence>
<gene>
    <name evidence="3" type="ORF">OD750_009110</name>
</gene>
<protein>
    <submittedName>
        <fullName evidence="3">Alkaline phosphatase family protein</fullName>
    </submittedName>
</protein>
<name>A0A9X4BGF1_9GAMM</name>
<dbReference type="PROSITE" id="PS51257">
    <property type="entry name" value="PROKAR_LIPOPROTEIN"/>
    <property type="match status" value="1"/>
</dbReference>
<feature type="chain" id="PRO_5040730142" evidence="2">
    <location>
        <begin position="21"/>
        <end position="795"/>
    </location>
</feature>
<dbReference type="SUPFAM" id="SSF53649">
    <property type="entry name" value="Alkaline phosphatase-like"/>
    <property type="match status" value="1"/>
</dbReference>
<keyword evidence="2" id="KW-0732">Signal</keyword>
<feature type="signal peptide" evidence="2">
    <location>
        <begin position="1"/>
        <end position="20"/>
    </location>
</feature>
<comment type="caution">
    <text evidence="3">The sequence shown here is derived from an EMBL/GenBank/DDBJ whole genome shotgun (WGS) entry which is preliminary data.</text>
</comment>
<dbReference type="EMBL" id="JAOVZO020000014">
    <property type="protein sequence ID" value="MDC8012705.1"/>
    <property type="molecule type" value="Genomic_DNA"/>
</dbReference>
<reference evidence="3" key="1">
    <citation type="submission" date="2023-02" db="EMBL/GenBank/DDBJ databases">
        <title>Tahibacter soli sp. nov. isolated from soil.</title>
        <authorList>
            <person name="Baek J.H."/>
            <person name="Lee J.K."/>
            <person name="Choi D.G."/>
            <person name="Jeon C.O."/>
        </authorList>
    </citation>
    <scope>NUCLEOTIDE SEQUENCE</scope>
    <source>
        <strain evidence="3">BL</strain>
    </source>
</reference>
<evidence type="ECO:0000313" key="4">
    <source>
        <dbReference type="Proteomes" id="UP001139971"/>
    </source>
</evidence>
<dbReference type="Gene3D" id="3.40.720.10">
    <property type="entry name" value="Alkaline Phosphatase, subunit A"/>
    <property type="match status" value="2"/>
</dbReference>